<dbReference type="Pfam" id="PF00990">
    <property type="entry name" value="GGDEF"/>
    <property type="match status" value="1"/>
</dbReference>
<dbReference type="FunFam" id="3.30.70.270:FF:000001">
    <property type="entry name" value="Diguanylate cyclase domain protein"/>
    <property type="match status" value="1"/>
</dbReference>
<dbReference type="GO" id="GO:0052621">
    <property type="term" value="F:diguanylate cyclase activity"/>
    <property type="evidence" value="ECO:0007669"/>
    <property type="project" value="TreeGrafter"/>
</dbReference>
<feature type="domain" description="Response regulatory" evidence="5">
    <location>
        <begin position="4"/>
        <end position="126"/>
    </location>
</feature>
<reference evidence="7 8" key="1">
    <citation type="submission" date="2016-10" db="EMBL/GenBank/DDBJ databases">
        <authorList>
            <person name="de Groot N.N."/>
        </authorList>
    </citation>
    <scope>NUCLEOTIDE SEQUENCE [LARGE SCALE GENOMIC DNA]</scope>
    <source>
        <strain evidence="7 8">SLAS-1</strain>
    </source>
</reference>
<keyword evidence="8" id="KW-1185">Reference proteome</keyword>
<evidence type="ECO:0000256" key="1">
    <source>
        <dbReference type="ARBA" id="ARBA00018672"/>
    </source>
</evidence>
<dbReference type="InterPro" id="IPR001789">
    <property type="entry name" value="Sig_transdc_resp-reg_receiver"/>
</dbReference>
<dbReference type="SMART" id="SM00267">
    <property type="entry name" value="GGDEF"/>
    <property type="match status" value="1"/>
</dbReference>
<dbReference type="GO" id="GO:0043709">
    <property type="term" value="P:cell adhesion involved in single-species biofilm formation"/>
    <property type="evidence" value="ECO:0007669"/>
    <property type="project" value="TreeGrafter"/>
</dbReference>
<keyword evidence="3" id="KW-0597">Phosphoprotein</keyword>
<organism evidence="7 8">
    <name type="scientific">Halarsenatibacter silvermanii</name>
    <dbReference type="NCBI Taxonomy" id="321763"/>
    <lineage>
        <taxon>Bacteria</taxon>
        <taxon>Bacillati</taxon>
        <taxon>Bacillota</taxon>
        <taxon>Clostridia</taxon>
        <taxon>Halanaerobiales</taxon>
        <taxon>Halarsenatibacteraceae</taxon>
        <taxon>Halarsenatibacter</taxon>
    </lineage>
</organism>
<sequence length="332" mass="37954">MLVNILIVDDAREIRKLLEKYLQLAGYENIDFASGCEELFTAIKDYDLEEGELDLILLDIVLPDGNGVEICRQLKMEPHFKDIPIIMVTGRDDGDTLKEAFSAGAMDYIKKPISRVELLARVSSALRVRKEIKKRNAREKELEETTRKLQKANKELERLASLDGLTGLANRRLFDEMLEKEWERARRKQNQLGLLMMDIDHFKYYNDAYGHQKGDDCLRKLAGKMSELLYRPGDTAARYGGEEFAAILPDTDEEGIKEVAERIRKGIKDMKLEHRDSPVSPYVTVSIGAAYAEICENAEPDRLVKTADKALYRAKEKGRDRVEVVDFMSCDL</sequence>
<dbReference type="Proteomes" id="UP000199476">
    <property type="component" value="Unassembled WGS sequence"/>
</dbReference>
<dbReference type="EMBL" id="FNGO01000025">
    <property type="protein sequence ID" value="SDM29171.1"/>
    <property type="molecule type" value="Genomic_DNA"/>
</dbReference>
<feature type="modified residue" description="4-aspartylphosphate" evidence="3">
    <location>
        <position position="59"/>
    </location>
</feature>
<dbReference type="AlphaFoldDB" id="A0A1G9S102"/>
<feature type="coiled-coil region" evidence="4">
    <location>
        <begin position="135"/>
        <end position="162"/>
    </location>
</feature>
<comment type="function">
    <text evidence="2">May play the central regulatory role in sporulation. It may be an element of the effector pathway responsible for the activation of sporulation genes in response to nutritional stress. Spo0A may act in concert with spo0H (a sigma factor) to control the expression of some genes that are critical to the sporulation process.</text>
</comment>
<accession>A0A1G9S102</accession>
<evidence type="ECO:0000313" key="7">
    <source>
        <dbReference type="EMBL" id="SDM29171.1"/>
    </source>
</evidence>
<dbReference type="CDD" id="cd01949">
    <property type="entry name" value="GGDEF"/>
    <property type="match status" value="1"/>
</dbReference>
<dbReference type="GO" id="GO:0000160">
    <property type="term" value="P:phosphorelay signal transduction system"/>
    <property type="evidence" value="ECO:0007669"/>
    <property type="project" value="InterPro"/>
</dbReference>
<dbReference type="OrthoDB" id="9805474at2"/>
<dbReference type="RefSeq" id="WP_089761673.1">
    <property type="nucleotide sequence ID" value="NZ_FNGO01000025.1"/>
</dbReference>
<dbReference type="Gene3D" id="3.40.50.2300">
    <property type="match status" value="1"/>
</dbReference>
<dbReference type="InterPro" id="IPR000160">
    <property type="entry name" value="GGDEF_dom"/>
</dbReference>
<dbReference type="GO" id="GO:0005886">
    <property type="term" value="C:plasma membrane"/>
    <property type="evidence" value="ECO:0007669"/>
    <property type="project" value="TreeGrafter"/>
</dbReference>
<dbReference type="InterPro" id="IPR050469">
    <property type="entry name" value="Diguanylate_Cyclase"/>
</dbReference>
<dbReference type="STRING" id="321763.SAMN04488692_1259"/>
<dbReference type="PROSITE" id="PS50887">
    <property type="entry name" value="GGDEF"/>
    <property type="match status" value="1"/>
</dbReference>
<evidence type="ECO:0000256" key="4">
    <source>
        <dbReference type="SAM" id="Coils"/>
    </source>
</evidence>
<evidence type="ECO:0000259" key="6">
    <source>
        <dbReference type="PROSITE" id="PS50887"/>
    </source>
</evidence>
<proteinExistence type="predicted"/>
<gene>
    <name evidence="7" type="ORF">SAMN04488692_1259</name>
</gene>
<dbReference type="InterPro" id="IPR011006">
    <property type="entry name" value="CheY-like_superfamily"/>
</dbReference>
<dbReference type="SUPFAM" id="SSF52172">
    <property type="entry name" value="CheY-like"/>
    <property type="match status" value="1"/>
</dbReference>
<dbReference type="PANTHER" id="PTHR45138">
    <property type="entry name" value="REGULATORY COMPONENTS OF SENSORY TRANSDUCTION SYSTEM"/>
    <property type="match status" value="1"/>
</dbReference>
<dbReference type="PANTHER" id="PTHR45138:SF9">
    <property type="entry name" value="DIGUANYLATE CYCLASE DGCM-RELATED"/>
    <property type="match status" value="1"/>
</dbReference>
<dbReference type="PROSITE" id="PS50110">
    <property type="entry name" value="RESPONSE_REGULATORY"/>
    <property type="match status" value="1"/>
</dbReference>
<dbReference type="NCBIfam" id="TIGR00254">
    <property type="entry name" value="GGDEF"/>
    <property type="match status" value="1"/>
</dbReference>
<evidence type="ECO:0000259" key="5">
    <source>
        <dbReference type="PROSITE" id="PS50110"/>
    </source>
</evidence>
<dbReference type="Gene3D" id="3.30.70.270">
    <property type="match status" value="1"/>
</dbReference>
<dbReference type="InterPro" id="IPR043128">
    <property type="entry name" value="Rev_trsase/Diguanyl_cyclase"/>
</dbReference>
<name>A0A1G9S102_9FIRM</name>
<evidence type="ECO:0000256" key="3">
    <source>
        <dbReference type="PROSITE-ProRule" id="PRU00169"/>
    </source>
</evidence>
<evidence type="ECO:0000313" key="8">
    <source>
        <dbReference type="Proteomes" id="UP000199476"/>
    </source>
</evidence>
<feature type="domain" description="GGDEF" evidence="6">
    <location>
        <begin position="190"/>
        <end position="327"/>
    </location>
</feature>
<evidence type="ECO:0000256" key="2">
    <source>
        <dbReference type="ARBA" id="ARBA00024867"/>
    </source>
</evidence>
<dbReference type="SMART" id="SM00448">
    <property type="entry name" value="REC"/>
    <property type="match status" value="1"/>
</dbReference>
<dbReference type="SUPFAM" id="SSF55073">
    <property type="entry name" value="Nucleotide cyclase"/>
    <property type="match status" value="1"/>
</dbReference>
<dbReference type="GO" id="GO:1902201">
    <property type="term" value="P:negative regulation of bacterial-type flagellum-dependent cell motility"/>
    <property type="evidence" value="ECO:0007669"/>
    <property type="project" value="TreeGrafter"/>
</dbReference>
<dbReference type="Pfam" id="PF00072">
    <property type="entry name" value="Response_reg"/>
    <property type="match status" value="1"/>
</dbReference>
<dbReference type="InterPro" id="IPR029787">
    <property type="entry name" value="Nucleotide_cyclase"/>
</dbReference>
<keyword evidence="4" id="KW-0175">Coiled coil</keyword>
<protein>
    <recommendedName>
        <fullName evidence="1">Stage 0 sporulation protein A homolog</fullName>
    </recommendedName>
</protein>